<dbReference type="Proteomes" id="UP001062846">
    <property type="component" value="Chromosome 12"/>
</dbReference>
<keyword evidence="2" id="KW-1185">Reference proteome</keyword>
<proteinExistence type="predicted"/>
<reference evidence="1" key="1">
    <citation type="submission" date="2022-02" db="EMBL/GenBank/DDBJ databases">
        <title>Plant Genome Project.</title>
        <authorList>
            <person name="Zhang R.-G."/>
        </authorList>
    </citation>
    <scope>NUCLEOTIDE SEQUENCE</scope>
    <source>
        <strain evidence="1">AT1</strain>
    </source>
</reference>
<gene>
    <name evidence="1" type="ORF">RHMOL_Rhmol12G0235500</name>
</gene>
<organism evidence="1 2">
    <name type="scientific">Rhododendron molle</name>
    <name type="common">Chinese azalea</name>
    <name type="synonym">Azalea mollis</name>
    <dbReference type="NCBI Taxonomy" id="49168"/>
    <lineage>
        <taxon>Eukaryota</taxon>
        <taxon>Viridiplantae</taxon>
        <taxon>Streptophyta</taxon>
        <taxon>Embryophyta</taxon>
        <taxon>Tracheophyta</taxon>
        <taxon>Spermatophyta</taxon>
        <taxon>Magnoliopsida</taxon>
        <taxon>eudicotyledons</taxon>
        <taxon>Gunneridae</taxon>
        <taxon>Pentapetalae</taxon>
        <taxon>asterids</taxon>
        <taxon>Ericales</taxon>
        <taxon>Ericaceae</taxon>
        <taxon>Ericoideae</taxon>
        <taxon>Rhodoreae</taxon>
        <taxon>Rhododendron</taxon>
    </lineage>
</organism>
<sequence>MTSENLNHSYYVAHHFDRRITGTLVLLFRIRRIITGRWRRDKRATDNDLMSED</sequence>
<evidence type="ECO:0000313" key="2">
    <source>
        <dbReference type="Proteomes" id="UP001062846"/>
    </source>
</evidence>
<evidence type="ECO:0000313" key="1">
    <source>
        <dbReference type="EMBL" id="KAI8529577.1"/>
    </source>
</evidence>
<dbReference type="EMBL" id="CM046399">
    <property type="protein sequence ID" value="KAI8529577.1"/>
    <property type="molecule type" value="Genomic_DNA"/>
</dbReference>
<name>A0ACC0LMG7_RHOML</name>
<comment type="caution">
    <text evidence="1">The sequence shown here is derived from an EMBL/GenBank/DDBJ whole genome shotgun (WGS) entry which is preliminary data.</text>
</comment>
<protein>
    <submittedName>
        <fullName evidence="1">Uncharacterized protein</fullName>
    </submittedName>
</protein>
<accession>A0ACC0LMG7</accession>